<dbReference type="AlphaFoldDB" id="A0AAU7KQT9"/>
<organism evidence="3">
    <name type="scientific">Halomonas sp. H10-59</name>
    <dbReference type="NCBI Taxonomy" id="2950874"/>
    <lineage>
        <taxon>Bacteria</taxon>
        <taxon>Pseudomonadati</taxon>
        <taxon>Pseudomonadota</taxon>
        <taxon>Gammaproteobacteria</taxon>
        <taxon>Oceanospirillales</taxon>
        <taxon>Halomonadaceae</taxon>
        <taxon>Halomonas</taxon>
    </lineage>
</organism>
<comment type="similarity">
    <text evidence="1 2">Belongs to the phD/YefM antitoxin family.</text>
</comment>
<dbReference type="EMBL" id="CP098828">
    <property type="protein sequence ID" value="XBO73764.1"/>
    <property type="molecule type" value="Genomic_DNA"/>
</dbReference>
<dbReference type="SUPFAM" id="SSF143120">
    <property type="entry name" value="YefM-like"/>
    <property type="match status" value="1"/>
</dbReference>
<gene>
    <name evidence="3" type="ORF">NFG57_13095</name>
</gene>
<dbReference type="Pfam" id="PF02604">
    <property type="entry name" value="PhdYeFM_antitox"/>
    <property type="match status" value="1"/>
</dbReference>
<comment type="function">
    <text evidence="2">Antitoxin component of a type II toxin-antitoxin (TA) system.</text>
</comment>
<evidence type="ECO:0000256" key="2">
    <source>
        <dbReference type="RuleBase" id="RU362080"/>
    </source>
</evidence>
<dbReference type="InterPro" id="IPR006442">
    <property type="entry name" value="Antitoxin_Phd/YefM"/>
</dbReference>
<evidence type="ECO:0000256" key="1">
    <source>
        <dbReference type="ARBA" id="ARBA00009981"/>
    </source>
</evidence>
<reference evidence="3" key="1">
    <citation type="submission" date="2022-06" db="EMBL/GenBank/DDBJ databases">
        <title>A novel DMS-producing enzyme.</title>
        <authorList>
            <person name="Zhang Y."/>
        </authorList>
    </citation>
    <scope>NUCLEOTIDE SEQUENCE</scope>
    <source>
        <strain evidence="3">H10-59</strain>
    </source>
</reference>
<proteinExistence type="inferred from homology"/>
<evidence type="ECO:0000313" key="3">
    <source>
        <dbReference type="EMBL" id="XBO73764.1"/>
    </source>
</evidence>
<sequence length="80" mass="8898">MTTVTVENARAELEALIDKALESHEPIIITGRRGDAVLLAEDDWRAILESLHLASLPAMGESIREGLETDLGQCERELKW</sequence>
<protein>
    <recommendedName>
        <fullName evidence="2">Antitoxin</fullName>
    </recommendedName>
</protein>
<name>A0AAU7KQT9_9GAMM</name>
<dbReference type="Gene3D" id="3.40.1620.10">
    <property type="entry name" value="YefM-like domain"/>
    <property type="match status" value="1"/>
</dbReference>
<dbReference type="InterPro" id="IPR036165">
    <property type="entry name" value="YefM-like_sf"/>
</dbReference>
<accession>A0AAU7KQT9</accession>
<dbReference type="RefSeq" id="WP_253552235.1">
    <property type="nucleotide sequence ID" value="NZ_CP098828.1"/>
</dbReference>